<keyword evidence="3" id="KW-1185">Reference proteome</keyword>
<feature type="transmembrane region" description="Helical" evidence="1">
    <location>
        <begin position="72"/>
        <end position="90"/>
    </location>
</feature>
<feature type="transmembrane region" description="Helical" evidence="1">
    <location>
        <begin position="48"/>
        <end position="65"/>
    </location>
</feature>
<proteinExistence type="predicted"/>
<organism evidence="2 3">
    <name type="scientific">Deinococcus irradiatisoli</name>
    <dbReference type="NCBI Taxonomy" id="2202254"/>
    <lineage>
        <taxon>Bacteria</taxon>
        <taxon>Thermotogati</taxon>
        <taxon>Deinococcota</taxon>
        <taxon>Deinococci</taxon>
        <taxon>Deinococcales</taxon>
        <taxon>Deinococcaceae</taxon>
        <taxon>Deinococcus</taxon>
    </lineage>
</organism>
<keyword evidence="1" id="KW-0472">Membrane</keyword>
<name>A0A2Z3JLU9_9DEIO</name>
<feature type="transmembrane region" description="Helical" evidence="1">
    <location>
        <begin position="12"/>
        <end position="28"/>
    </location>
</feature>
<keyword evidence="1" id="KW-0812">Transmembrane</keyword>
<reference evidence="2 3" key="1">
    <citation type="submission" date="2018-05" db="EMBL/GenBank/DDBJ databases">
        <title>Complete Genome Sequence of Deinococcus sp. strain 17bor-2.</title>
        <authorList>
            <person name="Srinivasan S."/>
        </authorList>
    </citation>
    <scope>NUCLEOTIDE SEQUENCE [LARGE SCALE GENOMIC DNA]</scope>
    <source>
        <strain evidence="2 3">17bor-2</strain>
    </source>
</reference>
<dbReference type="AlphaFoldDB" id="A0A2Z3JLU9"/>
<dbReference type="KEGG" id="dez:DKM44_02380"/>
<keyword evidence="1" id="KW-1133">Transmembrane helix</keyword>
<protein>
    <submittedName>
        <fullName evidence="2">Uncharacterized protein</fullName>
    </submittedName>
</protein>
<evidence type="ECO:0000313" key="2">
    <source>
        <dbReference type="EMBL" id="AWN22224.1"/>
    </source>
</evidence>
<evidence type="ECO:0000256" key="1">
    <source>
        <dbReference type="SAM" id="Phobius"/>
    </source>
</evidence>
<dbReference type="Proteomes" id="UP000245368">
    <property type="component" value="Chromosome"/>
</dbReference>
<accession>A0A2Z3JLU9</accession>
<dbReference type="OrthoDB" id="75930at2"/>
<dbReference type="EMBL" id="CP029494">
    <property type="protein sequence ID" value="AWN22224.1"/>
    <property type="molecule type" value="Genomic_DNA"/>
</dbReference>
<evidence type="ECO:0000313" key="3">
    <source>
        <dbReference type="Proteomes" id="UP000245368"/>
    </source>
</evidence>
<sequence length="121" mass="13029">MKRQLTLSWSPRINYASGLSVSALMLAWPNGRPSYVALETFAGLDVPWWVWPVLLIVTALNLLVARGRIWLAVGYLLVAILIFTVANAVLLSVGPAVQLGFSSIAVLGAVRQAINAKSELA</sequence>
<dbReference type="RefSeq" id="WP_109825093.1">
    <property type="nucleotide sequence ID" value="NZ_CP029494.1"/>
</dbReference>
<gene>
    <name evidence="2" type="ORF">DKM44_02380</name>
</gene>